<protein>
    <submittedName>
        <fullName evidence="7">Putative beta-mannanase</fullName>
        <ecNumber evidence="7">3.2.1.78</ecNumber>
    </submittedName>
</protein>
<dbReference type="Pfam" id="PF02156">
    <property type="entry name" value="Glyco_hydro_26"/>
    <property type="match status" value="1"/>
</dbReference>
<dbReference type="PROSITE" id="PS51764">
    <property type="entry name" value="GH26"/>
    <property type="match status" value="1"/>
</dbReference>
<dbReference type="GO" id="GO:0016985">
    <property type="term" value="F:mannan endo-1,4-beta-mannosidase activity"/>
    <property type="evidence" value="ECO:0007669"/>
    <property type="project" value="UniProtKB-EC"/>
</dbReference>
<dbReference type="GO" id="GO:0006080">
    <property type="term" value="P:substituted mannan metabolic process"/>
    <property type="evidence" value="ECO:0007669"/>
    <property type="project" value="InterPro"/>
</dbReference>
<sequence>MQRTYFFILFIFISSVAFSTEPVNPAATQDVKKVLKYIIDLKGNGVLTGQQNLADSVTKWTNKVFGITGKYPALLGQDFSYGKEAFKKRMNITNAAIEQWKLGGLVTISWHQVSPDKWDGSANEGEFSDTQVAMTKERFRELLQEKTVIHDKYIAHIDTIATYLKTLRDSGVVVLWRPYHEMNGGWFWWGAKQDFKRLWKLMYDRYTIHHGLNNLIWVWSPNISNPIVEYYPGDDYVDIVGFDGYPRDVRNWDSDETLKNELDEMKKLSKNKIIALTEVGWLPEMEWMKNERPEIVWFLCWWTHLTKENTELTIQQIYNHPYAINRDRVNWKSTH</sequence>
<evidence type="ECO:0000313" key="7">
    <source>
        <dbReference type="EMBL" id="SCD22000.1"/>
    </source>
</evidence>
<proteinExistence type="inferred from homology"/>
<dbReference type="AlphaFoldDB" id="A0A1R3T463"/>
<dbReference type="InterPro" id="IPR000805">
    <property type="entry name" value="Glyco_hydro_26"/>
</dbReference>
<dbReference type="InterPro" id="IPR022790">
    <property type="entry name" value="GH26_dom"/>
</dbReference>
<evidence type="ECO:0000313" key="8">
    <source>
        <dbReference type="Proteomes" id="UP000187464"/>
    </source>
</evidence>
<feature type="active site" description="Proton donor" evidence="4">
    <location>
        <position position="181"/>
    </location>
</feature>
<feature type="chain" id="PRO_5012096714" evidence="5">
    <location>
        <begin position="20"/>
        <end position="335"/>
    </location>
</feature>
<dbReference type="EMBL" id="LT605205">
    <property type="protein sequence ID" value="SCD22000.1"/>
    <property type="molecule type" value="Genomic_DNA"/>
</dbReference>
<reference evidence="7 8" key="1">
    <citation type="submission" date="2016-08" db="EMBL/GenBank/DDBJ databases">
        <authorList>
            <person name="Seilhamer J.J."/>
        </authorList>
    </citation>
    <scope>NUCLEOTIDE SEQUENCE [LARGE SCALE GENOMIC DNA]</scope>
    <source>
        <strain evidence="7">M3/6</strain>
    </source>
</reference>
<gene>
    <name evidence="7" type="ORF">PSM36_3212</name>
</gene>
<keyword evidence="5" id="KW-0732">Signal</keyword>
<dbReference type="Gene3D" id="3.20.20.80">
    <property type="entry name" value="Glycosidases"/>
    <property type="match status" value="1"/>
</dbReference>
<dbReference type="RefSeq" id="WP_076931718.1">
    <property type="nucleotide sequence ID" value="NZ_LT605205.1"/>
</dbReference>
<dbReference type="SUPFAM" id="SSF51445">
    <property type="entry name" value="(Trans)glycosidases"/>
    <property type="match status" value="1"/>
</dbReference>
<dbReference type="PANTHER" id="PTHR40079:SF4">
    <property type="entry name" value="GH26 DOMAIN-CONTAINING PROTEIN-RELATED"/>
    <property type="match status" value="1"/>
</dbReference>
<feature type="signal peptide" evidence="5">
    <location>
        <begin position="1"/>
        <end position="19"/>
    </location>
</feature>
<evidence type="ECO:0000256" key="2">
    <source>
        <dbReference type="ARBA" id="ARBA00022801"/>
    </source>
</evidence>
<name>A0A1R3T463_9BACT</name>
<dbReference type="InterPro" id="IPR017853">
    <property type="entry name" value="GH"/>
</dbReference>
<evidence type="ECO:0000256" key="1">
    <source>
        <dbReference type="ARBA" id="ARBA00007754"/>
    </source>
</evidence>
<feature type="domain" description="GH26" evidence="6">
    <location>
        <begin position="26"/>
        <end position="327"/>
    </location>
</feature>
<dbReference type="Proteomes" id="UP000187464">
    <property type="component" value="Chromosome I"/>
</dbReference>
<feature type="active site" description="Nucleophile" evidence="4">
    <location>
        <position position="278"/>
    </location>
</feature>
<dbReference type="PANTHER" id="PTHR40079">
    <property type="entry name" value="MANNAN ENDO-1,4-BETA-MANNOSIDASE E-RELATED"/>
    <property type="match status" value="1"/>
</dbReference>
<comment type="similarity">
    <text evidence="1 4">Belongs to the glycosyl hydrolase 26 family.</text>
</comment>
<evidence type="ECO:0000256" key="4">
    <source>
        <dbReference type="PROSITE-ProRule" id="PRU01100"/>
    </source>
</evidence>
<evidence type="ECO:0000259" key="6">
    <source>
        <dbReference type="PROSITE" id="PS51764"/>
    </source>
</evidence>
<dbReference type="STRING" id="1642647.PSM36_3212"/>
<keyword evidence="8" id="KW-1185">Reference proteome</keyword>
<dbReference type="PRINTS" id="PR00739">
    <property type="entry name" value="GLHYDRLASE26"/>
</dbReference>
<keyword evidence="2 4" id="KW-0378">Hydrolase</keyword>
<dbReference type="EC" id="3.2.1.78" evidence="7"/>
<accession>A0A1R3T463</accession>
<evidence type="ECO:0000256" key="5">
    <source>
        <dbReference type="SAM" id="SignalP"/>
    </source>
</evidence>
<keyword evidence="3 4" id="KW-0326">Glycosidase</keyword>
<organism evidence="7 8">
    <name type="scientific">Proteiniphilum saccharofermentans</name>
    <dbReference type="NCBI Taxonomy" id="1642647"/>
    <lineage>
        <taxon>Bacteria</taxon>
        <taxon>Pseudomonadati</taxon>
        <taxon>Bacteroidota</taxon>
        <taxon>Bacteroidia</taxon>
        <taxon>Bacteroidales</taxon>
        <taxon>Dysgonomonadaceae</taxon>
        <taxon>Proteiniphilum</taxon>
    </lineage>
</organism>
<dbReference type="KEGG" id="psac:PSM36_3212"/>
<evidence type="ECO:0000256" key="3">
    <source>
        <dbReference type="ARBA" id="ARBA00023295"/>
    </source>
</evidence>